<feature type="region of interest" description="Disordered" evidence="1">
    <location>
        <begin position="392"/>
        <end position="411"/>
    </location>
</feature>
<dbReference type="InterPro" id="IPR050650">
    <property type="entry name" value="Type-II_Cytokine-TF_Rcpt"/>
</dbReference>
<keyword evidence="5" id="KW-1185">Reference proteome</keyword>
<accession>A0A6J2WGM6</accession>
<keyword evidence="2" id="KW-0472">Membrane</keyword>
<feature type="region of interest" description="Disordered" evidence="1">
    <location>
        <begin position="334"/>
        <end position="378"/>
    </location>
</feature>
<sequence length="411" mass="46681">MKELISFAFGTFCLLASLSNVFGELASPRNVAMETLNTNYVLKWDWDQETAGNQNVTFTVEYIARFKISRKSKRHDWTPVCVNVPERHCDISEAELHYLGLWVLRVQARQGQLRSAWVEKEFCPDKDATIGPPSNVSLNLVNGFLEVMISDPLDHNNKSMKEMISHLRYVIQYWKHPSHAQKPFVLEPTANIVVLPDLENWTLYCVRVQSRYDYYNKSSVFSPTQCMQTEGPTSYLVIFLYFLLSLMLCFLMVLLVSFTFYKVSKIVKTTFFPSIQLPTPIQEYLSDSPSSDLPCLLTPESEQEIFCDRLEVVESEPVLKETVVLEVHIPPTGSSGFPLEQDSGKHSRHGSGDSGMYSTEESSASRCQEAAPPYSDGFVETPAEEMKMVKIGRDTEQGETELDEGVRDVCI</sequence>
<keyword evidence="6" id="KW-0675">Receptor</keyword>
<dbReference type="GO" id="GO:0005886">
    <property type="term" value="C:plasma membrane"/>
    <property type="evidence" value="ECO:0007669"/>
    <property type="project" value="TreeGrafter"/>
</dbReference>
<evidence type="ECO:0000256" key="2">
    <source>
        <dbReference type="SAM" id="Phobius"/>
    </source>
</evidence>
<gene>
    <name evidence="6" type="primary">il10rb</name>
</gene>
<feature type="compositionally biased region" description="Polar residues" evidence="1">
    <location>
        <begin position="356"/>
        <end position="366"/>
    </location>
</feature>
<evidence type="ECO:0000256" key="1">
    <source>
        <dbReference type="SAM" id="MobiDB-lite"/>
    </source>
</evidence>
<dbReference type="Gene3D" id="2.60.40.10">
    <property type="entry name" value="Immunoglobulins"/>
    <property type="match status" value="2"/>
</dbReference>
<feature type="signal peptide" evidence="3">
    <location>
        <begin position="1"/>
        <end position="23"/>
    </location>
</feature>
<dbReference type="AlphaFoldDB" id="A0A6J2WGM6"/>
<reference evidence="6" key="1">
    <citation type="submission" date="2025-08" db="UniProtKB">
        <authorList>
            <consortium name="RefSeq"/>
        </authorList>
    </citation>
    <scope>IDENTIFICATION</scope>
</reference>
<dbReference type="InParanoid" id="A0A6J2WGM6"/>
<dbReference type="Pfam" id="PF01108">
    <property type="entry name" value="Tissue_fac"/>
    <property type="match status" value="1"/>
</dbReference>
<protein>
    <submittedName>
        <fullName evidence="6">Interferon alpha/beta receptor 1b</fullName>
    </submittedName>
</protein>
<dbReference type="InterPro" id="IPR015373">
    <property type="entry name" value="Interferon/interleukin_rcp_dom"/>
</dbReference>
<evidence type="ECO:0000256" key="3">
    <source>
        <dbReference type="SAM" id="SignalP"/>
    </source>
</evidence>
<organism evidence="5 6">
    <name type="scientific">Chanos chanos</name>
    <name type="common">Milkfish</name>
    <name type="synonym">Mugil chanos</name>
    <dbReference type="NCBI Taxonomy" id="29144"/>
    <lineage>
        <taxon>Eukaryota</taxon>
        <taxon>Metazoa</taxon>
        <taxon>Chordata</taxon>
        <taxon>Craniata</taxon>
        <taxon>Vertebrata</taxon>
        <taxon>Euteleostomi</taxon>
        <taxon>Actinopterygii</taxon>
        <taxon>Neopterygii</taxon>
        <taxon>Teleostei</taxon>
        <taxon>Ostariophysi</taxon>
        <taxon>Gonorynchiformes</taxon>
        <taxon>Chanidae</taxon>
        <taxon>Chanos</taxon>
    </lineage>
</organism>
<dbReference type="InterPro" id="IPR036116">
    <property type="entry name" value="FN3_sf"/>
</dbReference>
<keyword evidence="2" id="KW-0812">Transmembrane</keyword>
<name>A0A6J2WGM6_CHACN</name>
<dbReference type="CTD" id="3588"/>
<dbReference type="PROSITE" id="PS50853">
    <property type="entry name" value="FN3"/>
    <property type="match status" value="1"/>
</dbReference>
<dbReference type="PANTHER" id="PTHR20859:SF85">
    <property type="entry name" value="INTERFERON ALPHA_BETA RECEPTOR 1 ISOFORM X1"/>
    <property type="match status" value="1"/>
</dbReference>
<dbReference type="InterPro" id="IPR013783">
    <property type="entry name" value="Ig-like_fold"/>
</dbReference>
<proteinExistence type="predicted"/>
<feature type="domain" description="Fibronectin type-III" evidence="4">
    <location>
        <begin position="132"/>
        <end position="232"/>
    </location>
</feature>
<evidence type="ECO:0000313" key="6">
    <source>
        <dbReference type="RefSeq" id="XP_030642912.1"/>
    </source>
</evidence>
<dbReference type="PANTHER" id="PTHR20859">
    <property type="entry name" value="INTERFERON/INTERLEUKIN RECEPTOR"/>
    <property type="match status" value="1"/>
</dbReference>
<dbReference type="RefSeq" id="XP_030642912.1">
    <property type="nucleotide sequence ID" value="XM_030787052.1"/>
</dbReference>
<dbReference type="SUPFAM" id="SSF49265">
    <property type="entry name" value="Fibronectin type III"/>
    <property type="match status" value="2"/>
</dbReference>
<feature type="transmembrane region" description="Helical" evidence="2">
    <location>
        <begin position="235"/>
        <end position="261"/>
    </location>
</feature>
<keyword evidence="3" id="KW-0732">Signal</keyword>
<dbReference type="Proteomes" id="UP000504632">
    <property type="component" value="Chromosome 10"/>
</dbReference>
<dbReference type="OrthoDB" id="9944680at2759"/>
<dbReference type="GO" id="GO:0004904">
    <property type="term" value="F:interferon receptor activity"/>
    <property type="evidence" value="ECO:0007669"/>
    <property type="project" value="TreeGrafter"/>
</dbReference>
<keyword evidence="2" id="KW-1133">Transmembrane helix</keyword>
<evidence type="ECO:0000313" key="5">
    <source>
        <dbReference type="Proteomes" id="UP000504632"/>
    </source>
</evidence>
<dbReference type="Pfam" id="PF09294">
    <property type="entry name" value="Interfer-bind"/>
    <property type="match status" value="1"/>
</dbReference>
<dbReference type="GeneID" id="115823054"/>
<dbReference type="InterPro" id="IPR003961">
    <property type="entry name" value="FN3_dom"/>
</dbReference>
<feature type="chain" id="PRO_5026983578" evidence="3">
    <location>
        <begin position="24"/>
        <end position="411"/>
    </location>
</feature>
<evidence type="ECO:0000259" key="4">
    <source>
        <dbReference type="PROSITE" id="PS50853"/>
    </source>
</evidence>